<accession>A0AAN7BC38</accession>
<evidence type="ECO:0000313" key="3">
    <source>
        <dbReference type="Proteomes" id="UP001301769"/>
    </source>
</evidence>
<feature type="region of interest" description="Disordered" evidence="1">
    <location>
        <begin position="77"/>
        <end position="103"/>
    </location>
</feature>
<dbReference type="AlphaFoldDB" id="A0AAN7BC38"/>
<comment type="caution">
    <text evidence="2">The sequence shown here is derived from an EMBL/GenBank/DDBJ whole genome shotgun (WGS) entry which is preliminary data.</text>
</comment>
<dbReference type="EMBL" id="MU858053">
    <property type="protein sequence ID" value="KAK4218483.1"/>
    <property type="molecule type" value="Genomic_DNA"/>
</dbReference>
<gene>
    <name evidence="2" type="ORF">QBC37DRAFT_466465</name>
</gene>
<name>A0AAN7BC38_9PEZI</name>
<reference evidence="2" key="2">
    <citation type="submission" date="2023-05" db="EMBL/GenBank/DDBJ databases">
        <authorList>
            <consortium name="Lawrence Berkeley National Laboratory"/>
            <person name="Steindorff A."/>
            <person name="Hensen N."/>
            <person name="Bonometti L."/>
            <person name="Westerberg I."/>
            <person name="Brannstrom I.O."/>
            <person name="Guillou S."/>
            <person name="Cros-Aarteil S."/>
            <person name="Calhoun S."/>
            <person name="Haridas S."/>
            <person name="Kuo A."/>
            <person name="Mondo S."/>
            <person name="Pangilinan J."/>
            <person name="Riley R."/>
            <person name="Labutti K."/>
            <person name="Andreopoulos B."/>
            <person name="Lipzen A."/>
            <person name="Chen C."/>
            <person name="Yanf M."/>
            <person name="Daum C."/>
            <person name="Ng V."/>
            <person name="Clum A."/>
            <person name="Ohm R."/>
            <person name="Martin F."/>
            <person name="Silar P."/>
            <person name="Natvig D."/>
            <person name="Lalanne C."/>
            <person name="Gautier V."/>
            <person name="Ament-Velasquez S.L."/>
            <person name="Kruys A."/>
            <person name="Hutchinson M.I."/>
            <person name="Powell A.J."/>
            <person name="Barry K."/>
            <person name="Miller A.N."/>
            <person name="Grigoriev I.V."/>
            <person name="Debuchy R."/>
            <person name="Gladieux P."/>
            <person name="Thoren M.H."/>
            <person name="Johannesson H."/>
        </authorList>
    </citation>
    <scope>NUCLEOTIDE SEQUENCE</scope>
    <source>
        <strain evidence="2">PSN293</strain>
    </source>
</reference>
<reference evidence="2" key="1">
    <citation type="journal article" date="2023" name="Mol. Phylogenet. Evol.">
        <title>Genome-scale phylogeny and comparative genomics of the fungal order Sordariales.</title>
        <authorList>
            <person name="Hensen N."/>
            <person name="Bonometti L."/>
            <person name="Westerberg I."/>
            <person name="Brannstrom I.O."/>
            <person name="Guillou S."/>
            <person name="Cros-Aarteil S."/>
            <person name="Calhoun S."/>
            <person name="Haridas S."/>
            <person name="Kuo A."/>
            <person name="Mondo S."/>
            <person name="Pangilinan J."/>
            <person name="Riley R."/>
            <person name="LaButti K."/>
            <person name="Andreopoulos B."/>
            <person name="Lipzen A."/>
            <person name="Chen C."/>
            <person name="Yan M."/>
            <person name="Daum C."/>
            <person name="Ng V."/>
            <person name="Clum A."/>
            <person name="Steindorff A."/>
            <person name="Ohm R.A."/>
            <person name="Martin F."/>
            <person name="Silar P."/>
            <person name="Natvig D.O."/>
            <person name="Lalanne C."/>
            <person name="Gautier V."/>
            <person name="Ament-Velasquez S.L."/>
            <person name="Kruys A."/>
            <person name="Hutchinson M.I."/>
            <person name="Powell A.J."/>
            <person name="Barry K."/>
            <person name="Miller A.N."/>
            <person name="Grigoriev I.V."/>
            <person name="Debuchy R."/>
            <person name="Gladieux P."/>
            <person name="Hiltunen Thoren M."/>
            <person name="Johannesson H."/>
        </authorList>
    </citation>
    <scope>NUCLEOTIDE SEQUENCE</scope>
    <source>
        <strain evidence="2">PSN293</strain>
    </source>
</reference>
<proteinExistence type="predicted"/>
<organism evidence="2 3">
    <name type="scientific">Rhypophila decipiens</name>
    <dbReference type="NCBI Taxonomy" id="261697"/>
    <lineage>
        <taxon>Eukaryota</taxon>
        <taxon>Fungi</taxon>
        <taxon>Dikarya</taxon>
        <taxon>Ascomycota</taxon>
        <taxon>Pezizomycotina</taxon>
        <taxon>Sordariomycetes</taxon>
        <taxon>Sordariomycetidae</taxon>
        <taxon>Sordariales</taxon>
        <taxon>Naviculisporaceae</taxon>
        <taxon>Rhypophila</taxon>
    </lineage>
</organism>
<evidence type="ECO:0000313" key="2">
    <source>
        <dbReference type="EMBL" id="KAK4218483.1"/>
    </source>
</evidence>
<dbReference type="Proteomes" id="UP001301769">
    <property type="component" value="Unassembled WGS sequence"/>
</dbReference>
<evidence type="ECO:0000256" key="1">
    <source>
        <dbReference type="SAM" id="MobiDB-lite"/>
    </source>
</evidence>
<sequence length="222" mass="24122">MAEAQGQIVMETTQNWAEIRSGAARDTDNSRVVASFLAPFTTALIRLWLAAVEGRRRSPGFGCGGGVRERARTTVRPEARSVGGLGPCDRPGRPTTPGPVDGHFRGKMENLERTGGHIVSGTRVSTIEKYPIPCFFLGPADEGATMEKKQSVIFSPGGAFSIPLREPREEQKSHGTRVEPTLNILTPARIPVRDNPAAWAACTRQMRSTMLNVVIYVISACY</sequence>
<keyword evidence="3" id="KW-1185">Reference proteome</keyword>
<protein>
    <submittedName>
        <fullName evidence="2">Uncharacterized protein</fullName>
    </submittedName>
</protein>